<feature type="transmembrane region" description="Helical" evidence="12">
    <location>
        <begin position="250"/>
        <end position="267"/>
    </location>
</feature>
<dbReference type="STRING" id="679197.HMPREF9336_03124"/>
<feature type="transmembrane region" description="Helical" evidence="12">
    <location>
        <begin position="517"/>
        <end position="538"/>
    </location>
</feature>
<feature type="transmembrane region" description="Helical" evidence="12">
    <location>
        <begin position="606"/>
        <end position="628"/>
    </location>
</feature>
<evidence type="ECO:0000256" key="6">
    <source>
        <dbReference type="ARBA" id="ARBA00022679"/>
    </source>
</evidence>
<evidence type="ECO:0008006" key="18">
    <source>
        <dbReference type="Google" id="ProtNLM"/>
    </source>
</evidence>
<reference evidence="16 17" key="1">
    <citation type="journal article" date="2011" name="Stand. Genomic Sci.">
        <title>High quality draft genome sequence of Segniliparus rugosus CDC 945(T)= (ATCC BAA-974(T)).</title>
        <authorList>
            <person name="Earl A.M."/>
            <person name="Desjardins C.A."/>
            <person name="Fitzgerald M.G."/>
            <person name="Arachchi H.M."/>
            <person name="Zeng Q."/>
            <person name="Mehta T."/>
            <person name="Griggs A."/>
            <person name="Birren B.W."/>
            <person name="Toney N.C."/>
            <person name="Carr J."/>
            <person name="Posey J."/>
            <person name="Butler W.R."/>
        </authorList>
    </citation>
    <scope>NUCLEOTIDE SEQUENCE [LARGE SCALE GENOMIC DNA]</scope>
    <source>
        <strain evidence="17">ATCC BAA-974 / DSM 45345 / CCUG 50838 / CIP 108380 / JCM 13579 / CDC 945</strain>
    </source>
</reference>
<accession>E5XUF2</accession>
<comment type="caution">
    <text evidence="16">The sequence shown here is derived from an EMBL/GenBank/DDBJ whole genome shotgun (WGS) entry which is preliminary data.</text>
</comment>
<evidence type="ECO:0000256" key="9">
    <source>
        <dbReference type="ARBA" id="ARBA00023136"/>
    </source>
</evidence>
<dbReference type="HOGENOM" id="CLU_010182_0_0_11"/>
<dbReference type="Pfam" id="PF14896">
    <property type="entry name" value="Arabino_trans_C"/>
    <property type="match status" value="1"/>
</dbReference>
<evidence type="ECO:0000256" key="11">
    <source>
        <dbReference type="SAM" id="MobiDB-lite"/>
    </source>
</evidence>
<dbReference type="GO" id="GO:0052636">
    <property type="term" value="F:arabinosyltransferase activity"/>
    <property type="evidence" value="ECO:0007669"/>
    <property type="project" value="InterPro"/>
</dbReference>
<feature type="transmembrane region" description="Helical" evidence="12">
    <location>
        <begin position="209"/>
        <end position="229"/>
    </location>
</feature>
<dbReference type="Gene3D" id="2.60.120.940">
    <property type="entry name" value="EmbC, C-terminal domain, subdomain 2"/>
    <property type="match status" value="1"/>
</dbReference>
<feature type="region of interest" description="Disordered" evidence="11">
    <location>
        <begin position="746"/>
        <end position="767"/>
    </location>
</feature>
<evidence type="ECO:0000313" key="17">
    <source>
        <dbReference type="Proteomes" id="UP000004816"/>
    </source>
</evidence>
<dbReference type="AlphaFoldDB" id="E5XUF2"/>
<gene>
    <name evidence="16" type="ORF">HMPREF9336_03124</name>
</gene>
<keyword evidence="17" id="KW-1185">Reference proteome</keyword>
<dbReference type="GO" id="GO:0071766">
    <property type="term" value="P:Actinobacterium-type cell wall biogenesis"/>
    <property type="evidence" value="ECO:0007669"/>
    <property type="project" value="InterPro"/>
</dbReference>
<feature type="domain" description="Arabinosyltransferase C-terminal" evidence="14">
    <location>
        <begin position="701"/>
        <end position="1067"/>
    </location>
</feature>
<feature type="transmembrane region" description="Helical" evidence="12">
    <location>
        <begin position="648"/>
        <end position="665"/>
    </location>
</feature>
<dbReference type="Gene3D" id="2.60.120.610">
    <property type="entry name" value="arabinofuranosyltransferase like domain"/>
    <property type="match status" value="1"/>
</dbReference>
<evidence type="ECO:0000259" key="13">
    <source>
        <dbReference type="Pfam" id="PF04602"/>
    </source>
</evidence>
<comment type="subcellular location">
    <subcellularLocation>
        <location evidence="2">Cell membrane</location>
        <topology evidence="2">Multi-pass membrane protein</topology>
    </subcellularLocation>
</comment>
<keyword evidence="6" id="KW-0808">Transferase</keyword>
<feature type="transmembrane region" description="Helical" evidence="12">
    <location>
        <begin position="21"/>
        <end position="43"/>
    </location>
</feature>
<name>E5XUF2_SEGRC</name>
<evidence type="ECO:0000256" key="7">
    <source>
        <dbReference type="ARBA" id="ARBA00022692"/>
    </source>
</evidence>
<dbReference type="InterPro" id="IPR032731">
    <property type="entry name" value="Arabino_trans_C"/>
</dbReference>
<comment type="similarity">
    <text evidence="3">Belongs to the emb family.</text>
</comment>
<feature type="transmembrane region" description="Helical" evidence="12">
    <location>
        <begin position="576"/>
        <end position="594"/>
    </location>
</feature>
<keyword evidence="7 12" id="KW-0812">Transmembrane</keyword>
<feature type="transmembrane region" description="Helical" evidence="12">
    <location>
        <begin position="356"/>
        <end position="372"/>
    </location>
</feature>
<feature type="transmembrane region" description="Helical" evidence="12">
    <location>
        <begin position="454"/>
        <end position="474"/>
    </location>
</feature>
<dbReference type="Pfam" id="PF04602">
    <property type="entry name" value="Arabinose_trans"/>
    <property type="match status" value="1"/>
</dbReference>
<keyword evidence="9 12" id="KW-0472">Membrane</keyword>
<feature type="transmembrane region" description="Helical" evidence="12">
    <location>
        <begin position="686"/>
        <end position="704"/>
    </location>
</feature>
<dbReference type="RefSeq" id="WP_021029939.1">
    <property type="nucleotide sequence ID" value="NZ_KI391953.1"/>
</dbReference>
<keyword evidence="10" id="KW-0961">Cell wall biogenesis/degradation</keyword>
<evidence type="ECO:0000256" key="8">
    <source>
        <dbReference type="ARBA" id="ARBA00022989"/>
    </source>
</evidence>
<dbReference type="OrthoDB" id="3584570at2"/>
<dbReference type="InterPro" id="IPR027451">
    <property type="entry name" value="EmbABC_dom1"/>
</dbReference>
<evidence type="ECO:0000259" key="15">
    <source>
        <dbReference type="Pfam" id="PF17689"/>
    </source>
</evidence>
<evidence type="ECO:0000256" key="1">
    <source>
        <dbReference type="ARBA" id="ARBA00003001"/>
    </source>
</evidence>
<feature type="domain" description="Arabinosyltransferas concanavalin like" evidence="15">
    <location>
        <begin position="46"/>
        <end position="201"/>
    </location>
</feature>
<dbReference type="GO" id="GO:0071555">
    <property type="term" value="P:cell wall organization"/>
    <property type="evidence" value="ECO:0007669"/>
    <property type="project" value="UniProtKB-KW"/>
</dbReference>
<sequence length="1077" mass="117016">MSNAWSGRVPEGWKPPAWVPAWRWVAIVAGLLAFLCAVLSPILPLNQRTVAVDWPQNGVLNNVTAPLDSFVAEDLRIAVPCSLAQQLPAEGGNLVSTAPVRGKNNKVNALYVSADRDSLVASVRAVPLLVVPRAQQDNPNCRIEVQADAKHTVVRITGVGAQPLVHDVPDPLLRPQIVGVFTDLQGPAPEGLHAYFLIDTRFNTVATDLRLGVALLGFAATALALVALARFDGLDGRRHRRFFPPGWWRISLVDAVVVGVLALWLMIGSNTSDDGYQLTWEVVSPEAGYMVSYHRWFGVAENPVTWYYQVCSWLAQLSTAAPVMRLPQLLIALACWFTISKEVIPRLGRLARRTPAAPWAAAGVFLSLWLAYANGLRPEPVVALGALLTWCSIERTIATGRLLPTAAAVIIASFCLGAAPGGLIAAAALLVGVRQCLRRFAARAKLVGGGWQGWLAVLSPVLAAGTLVIPVVFWNQSLAGVIEGNFHVKTTIGPNRAWYEELLRYYYLMLPTADGSLARRFGVLIAFLCLVTAALVLLRHRHLGGLARGPAVRLVGIFVGTIFCMTFTPTKWTHHFGIYAGIAGAIAAFAASAVGPSVIARRQARIYFAASALFVLAVAMTGLNQWWYVSSWGVPWWDRPPVIGGYQIADLVLALAVAVALLAFWQQLRSSPEGERDARRGGFWAWSLPAVSFAMVLFILLSFAKGAYAQRHSFSWAKSNLKFVTAGDGCALANDVLVEEDPNQGLLRPLNGEDPRQALRGSEPTQFGSDPDHFWKKLTTTFTDYTDISPDEPEPTAQPVPKGEVPLPFGLDAHAVPVLGSYGVNVPTSVTTGWYQLPPASPDRPLIALSAAGQIAGLGMNGVPSGPESDQLVLEYGRTGPDGTVAPLGATKLYDIGPSFAWRNLRYPRASLPADADAVRLRVSDLSTAPDQWMAFTPPRVPVLRTLQDLVGDQPALIDWQVFFQFPCQHPIRVRDGMFEVPKWRITPDHGGTKMNSERWMSSRFGGPIGVTQRLLSPTTLATYLAGRPDMDWGSLQRYTPYVPEAVPAQLEIGFVEHSGLYSSGPMYTMYGKDEDE</sequence>
<evidence type="ECO:0000256" key="2">
    <source>
        <dbReference type="ARBA" id="ARBA00004651"/>
    </source>
</evidence>
<evidence type="ECO:0000256" key="3">
    <source>
        <dbReference type="ARBA" id="ARBA00008195"/>
    </source>
</evidence>
<dbReference type="InterPro" id="IPR042486">
    <property type="entry name" value="Arabino_trans_C_2"/>
</dbReference>
<protein>
    <recommendedName>
        <fullName evidence="18">Arabinosyltransferase</fullName>
    </recommendedName>
</protein>
<comment type="function">
    <text evidence="1">Arabinosyl transferase responsible for the polymerization of arabinose into the arabinan of arabinogalactan.</text>
</comment>
<evidence type="ECO:0000259" key="14">
    <source>
        <dbReference type="Pfam" id="PF14896"/>
    </source>
</evidence>
<dbReference type="InterPro" id="IPR007680">
    <property type="entry name" value="Arabino_trans_central"/>
</dbReference>
<dbReference type="InterPro" id="IPR040920">
    <property type="entry name" value="Arabino_trans_N"/>
</dbReference>
<evidence type="ECO:0000313" key="16">
    <source>
        <dbReference type="EMBL" id="EFV12006.2"/>
    </source>
</evidence>
<evidence type="ECO:0000256" key="12">
    <source>
        <dbReference type="SAM" id="Phobius"/>
    </source>
</evidence>
<keyword evidence="4" id="KW-1003">Cell membrane</keyword>
<keyword evidence="5" id="KW-0328">Glycosyltransferase</keyword>
<evidence type="ECO:0000256" key="5">
    <source>
        <dbReference type="ARBA" id="ARBA00022676"/>
    </source>
</evidence>
<dbReference type="Proteomes" id="UP000004816">
    <property type="component" value="Unassembled WGS sequence"/>
</dbReference>
<feature type="domain" description="Arabinofuranosyltransferase central" evidence="13">
    <location>
        <begin position="206"/>
        <end position="669"/>
    </location>
</feature>
<proteinExistence type="inferred from homology"/>
<evidence type="ECO:0000256" key="4">
    <source>
        <dbReference type="ARBA" id="ARBA00022475"/>
    </source>
</evidence>
<feature type="transmembrane region" description="Helical" evidence="12">
    <location>
        <begin position="550"/>
        <end position="570"/>
    </location>
</feature>
<evidence type="ECO:0000256" key="10">
    <source>
        <dbReference type="ARBA" id="ARBA00023316"/>
    </source>
</evidence>
<dbReference type="EMBL" id="ACZI02000001">
    <property type="protein sequence ID" value="EFV12006.2"/>
    <property type="molecule type" value="Genomic_DNA"/>
</dbReference>
<dbReference type="GO" id="GO:0005886">
    <property type="term" value="C:plasma membrane"/>
    <property type="evidence" value="ECO:0007669"/>
    <property type="project" value="UniProtKB-SubCell"/>
</dbReference>
<keyword evidence="8 12" id="KW-1133">Transmembrane helix</keyword>
<feature type="transmembrane region" description="Helical" evidence="12">
    <location>
        <begin position="406"/>
        <end position="433"/>
    </location>
</feature>
<dbReference type="eggNOG" id="COG1807">
    <property type="taxonomic scope" value="Bacteria"/>
</dbReference>
<organism evidence="16 17">
    <name type="scientific">Segniliparus rugosus (strain ATCC BAA-974 / DSM 45345 / CCUG 50838 / CIP 108380 / JCM 13579 / CDC 945)</name>
    <dbReference type="NCBI Taxonomy" id="679197"/>
    <lineage>
        <taxon>Bacteria</taxon>
        <taxon>Bacillati</taxon>
        <taxon>Actinomycetota</taxon>
        <taxon>Actinomycetes</taxon>
        <taxon>Mycobacteriales</taxon>
        <taxon>Segniliparaceae</taxon>
        <taxon>Segniliparus</taxon>
    </lineage>
</organism>
<dbReference type="Pfam" id="PF17689">
    <property type="entry name" value="Arabino_trans_N"/>
    <property type="match status" value="1"/>
</dbReference>